<name>A0A2S7IG97_9BACT</name>
<keyword evidence="2" id="KW-1185">Reference proteome</keyword>
<evidence type="ECO:0000313" key="1">
    <source>
        <dbReference type="EMBL" id="PQA54447.1"/>
    </source>
</evidence>
<sequence length="101" mass="11600">MHLLPVITLVTLQPSHHQALITQAVEQALQKFQQTLPTRQEVFTKTEAAEFLRLHSANAKPNPQAIDRLRREGKLESVEDAKTVRITRKALEKYLEEFKSV</sequence>
<evidence type="ECO:0000313" key="2">
    <source>
        <dbReference type="Proteomes" id="UP000239590"/>
    </source>
</evidence>
<organism evidence="1 2">
    <name type="scientific">Siphonobacter curvatus</name>
    <dbReference type="NCBI Taxonomy" id="2094562"/>
    <lineage>
        <taxon>Bacteria</taxon>
        <taxon>Pseudomonadati</taxon>
        <taxon>Bacteroidota</taxon>
        <taxon>Cytophagia</taxon>
        <taxon>Cytophagales</taxon>
        <taxon>Cytophagaceae</taxon>
        <taxon>Siphonobacter</taxon>
    </lineage>
</organism>
<dbReference type="EMBL" id="PTRA01000006">
    <property type="protein sequence ID" value="PQA54447.1"/>
    <property type="molecule type" value="Genomic_DNA"/>
</dbReference>
<accession>A0A2S7IG97</accession>
<dbReference type="Proteomes" id="UP000239590">
    <property type="component" value="Unassembled WGS sequence"/>
</dbReference>
<proteinExistence type="predicted"/>
<evidence type="ECO:0008006" key="3">
    <source>
        <dbReference type="Google" id="ProtNLM"/>
    </source>
</evidence>
<gene>
    <name evidence="1" type="ORF">C5O19_22115</name>
</gene>
<dbReference type="RefSeq" id="WP_104715571.1">
    <property type="nucleotide sequence ID" value="NZ_PTRA01000006.1"/>
</dbReference>
<reference evidence="2" key="1">
    <citation type="submission" date="2018-02" db="EMBL/GenBank/DDBJ databases">
        <title>Genome sequencing of Solimonas sp. HR-BB.</title>
        <authorList>
            <person name="Lee Y."/>
            <person name="Jeon C.O."/>
        </authorList>
    </citation>
    <scope>NUCLEOTIDE SEQUENCE [LARGE SCALE GENOMIC DNA]</scope>
    <source>
        <strain evidence="2">HR-U</strain>
    </source>
</reference>
<protein>
    <recommendedName>
        <fullName evidence="3">DNA-binding protein</fullName>
    </recommendedName>
</protein>
<dbReference type="OrthoDB" id="9927612at2"/>
<comment type="caution">
    <text evidence="1">The sequence shown here is derived from an EMBL/GenBank/DDBJ whole genome shotgun (WGS) entry which is preliminary data.</text>
</comment>
<dbReference type="AlphaFoldDB" id="A0A2S7IG97"/>